<sequence length="113" mass="12116">MAVTEIFANLVLALFGLIGCTQGGRGQDPLVVLAEMLVARAAAHQFHILLLEAACRAKGVQLMFWSAGQVGCTLFGLQGPLYSVVNNGRERIGLRGEPIIPVSESFFYHVGIC</sequence>
<protein>
    <submittedName>
        <fullName evidence="4">Secreted protein</fullName>
    </submittedName>
</protein>
<feature type="signal peptide" evidence="1">
    <location>
        <begin position="1"/>
        <end position="26"/>
    </location>
</feature>
<keyword evidence="1" id="KW-0732">Signal</keyword>
<evidence type="ECO:0000313" key="2">
    <source>
        <dbReference type="EMBL" id="VDM51492.1"/>
    </source>
</evidence>
<dbReference type="Proteomes" id="UP000050794">
    <property type="component" value="Unassembled WGS sequence"/>
</dbReference>
<keyword evidence="3" id="KW-1185">Reference proteome</keyword>
<proteinExistence type="predicted"/>
<name>A0A183VHF1_TOXCA</name>
<organism evidence="3 4">
    <name type="scientific">Toxocara canis</name>
    <name type="common">Canine roundworm</name>
    <dbReference type="NCBI Taxonomy" id="6265"/>
    <lineage>
        <taxon>Eukaryota</taxon>
        <taxon>Metazoa</taxon>
        <taxon>Ecdysozoa</taxon>
        <taxon>Nematoda</taxon>
        <taxon>Chromadorea</taxon>
        <taxon>Rhabditida</taxon>
        <taxon>Spirurina</taxon>
        <taxon>Ascaridomorpha</taxon>
        <taxon>Ascaridoidea</taxon>
        <taxon>Toxocaridae</taxon>
        <taxon>Toxocara</taxon>
    </lineage>
</organism>
<feature type="chain" id="PRO_5044553792" evidence="1">
    <location>
        <begin position="27"/>
        <end position="113"/>
    </location>
</feature>
<dbReference type="WBParaSite" id="TCNE_0002017501-mRNA-1">
    <property type="protein sequence ID" value="TCNE_0002017501-mRNA-1"/>
    <property type="gene ID" value="TCNE_0002017501"/>
</dbReference>
<gene>
    <name evidence="2" type="ORF">TCNE_LOCUS20171</name>
</gene>
<reference evidence="4" key="1">
    <citation type="submission" date="2016-06" db="UniProtKB">
        <authorList>
            <consortium name="WormBaseParasite"/>
        </authorList>
    </citation>
    <scope>IDENTIFICATION</scope>
</reference>
<reference evidence="2 3" key="2">
    <citation type="submission" date="2018-11" db="EMBL/GenBank/DDBJ databases">
        <authorList>
            <consortium name="Pathogen Informatics"/>
        </authorList>
    </citation>
    <scope>NUCLEOTIDE SEQUENCE [LARGE SCALE GENOMIC DNA]</scope>
</reference>
<evidence type="ECO:0000313" key="3">
    <source>
        <dbReference type="Proteomes" id="UP000050794"/>
    </source>
</evidence>
<dbReference type="EMBL" id="UYWY01028488">
    <property type="protein sequence ID" value="VDM51492.1"/>
    <property type="molecule type" value="Genomic_DNA"/>
</dbReference>
<dbReference type="AlphaFoldDB" id="A0A183VHF1"/>
<accession>A0A183VHF1</accession>
<evidence type="ECO:0000256" key="1">
    <source>
        <dbReference type="SAM" id="SignalP"/>
    </source>
</evidence>
<evidence type="ECO:0000313" key="4">
    <source>
        <dbReference type="WBParaSite" id="TCNE_0002017501-mRNA-1"/>
    </source>
</evidence>